<name>A0A5N6INQ2_9EURO</name>
<feature type="coiled-coil region" evidence="1">
    <location>
        <begin position="235"/>
        <end position="290"/>
    </location>
</feature>
<dbReference type="EMBL" id="ML732873">
    <property type="protein sequence ID" value="KAB8268311.1"/>
    <property type="molecule type" value="Genomic_DNA"/>
</dbReference>
<accession>A0A5N6INQ2</accession>
<evidence type="ECO:0000313" key="3">
    <source>
        <dbReference type="Proteomes" id="UP000326289"/>
    </source>
</evidence>
<keyword evidence="3" id="KW-1185">Reference proteome</keyword>
<reference evidence="2 3" key="1">
    <citation type="submission" date="2019-04" db="EMBL/GenBank/DDBJ databases">
        <title>Fungal friends and foes A comparative genomics study of 23 Aspergillus species from section Flavi.</title>
        <authorList>
            <consortium name="DOE Joint Genome Institute"/>
            <person name="Kjaerbolling I."/>
            <person name="Vesth T.C."/>
            <person name="Frisvad J.C."/>
            <person name="Nybo J.L."/>
            <person name="Theobald S."/>
            <person name="Kildgaard S."/>
            <person name="Petersen T.I."/>
            <person name="Kuo A."/>
            <person name="Sato A."/>
            <person name="Lyhne E.K."/>
            <person name="Kogle M.E."/>
            <person name="Wiebenga A."/>
            <person name="Kun R.S."/>
            <person name="Lubbers R.J."/>
            <person name="Makela M.R."/>
            <person name="Barry K."/>
            <person name="Chovatia M."/>
            <person name="Clum A."/>
            <person name="Daum C."/>
            <person name="Haridas S."/>
            <person name="He G."/>
            <person name="LaButti K."/>
            <person name="Lipzen A."/>
            <person name="Mondo S."/>
            <person name="Pangilinan J."/>
            <person name="Riley R."/>
            <person name="Salamov A."/>
            <person name="Simmons B.A."/>
            <person name="Magnuson J.K."/>
            <person name="Henrissat B."/>
            <person name="Mortensen U.H."/>
            <person name="Larsen T.O."/>
            <person name="De vries R.P."/>
            <person name="Grigoriev I.V."/>
            <person name="Machida M."/>
            <person name="Baker S.E."/>
            <person name="Andersen M.R."/>
        </authorList>
    </citation>
    <scope>NUCLEOTIDE SEQUENCE [LARGE SCALE GENOMIC DNA]</scope>
    <source>
        <strain evidence="2 3">CBS 117635</strain>
    </source>
</reference>
<protein>
    <submittedName>
        <fullName evidence="2">Uncharacterized protein</fullName>
    </submittedName>
</protein>
<proteinExistence type="predicted"/>
<organism evidence="2 3">
    <name type="scientific">Aspergillus minisclerotigenes</name>
    <dbReference type="NCBI Taxonomy" id="656917"/>
    <lineage>
        <taxon>Eukaryota</taxon>
        <taxon>Fungi</taxon>
        <taxon>Dikarya</taxon>
        <taxon>Ascomycota</taxon>
        <taxon>Pezizomycotina</taxon>
        <taxon>Eurotiomycetes</taxon>
        <taxon>Eurotiomycetidae</taxon>
        <taxon>Eurotiales</taxon>
        <taxon>Aspergillaceae</taxon>
        <taxon>Aspergillus</taxon>
        <taxon>Aspergillus subgen. Circumdati</taxon>
    </lineage>
</organism>
<evidence type="ECO:0000313" key="2">
    <source>
        <dbReference type="EMBL" id="KAB8268311.1"/>
    </source>
</evidence>
<feature type="coiled-coil region" evidence="1">
    <location>
        <begin position="151"/>
        <end position="209"/>
    </location>
</feature>
<dbReference type="AlphaFoldDB" id="A0A5N6INQ2"/>
<gene>
    <name evidence="2" type="ORF">BDV30DRAFT_243509</name>
</gene>
<dbReference type="Proteomes" id="UP000326289">
    <property type="component" value="Unassembled WGS sequence"/>
</dbReference>
<sequence>MSDPLWDPDLILQVTKGGRQGMFCLGRARSRYNSRCRWDVEQRQYSRIRSMLKDMSKRLPHTITNDELSTMASLGLCGYHAGQEAEIVDGWLKILANIEQLNSEYQSSLQTNEETLEAMAMDLQKCRQLIHCNPNSDDNLSVGLARYVRRHVRLKKDLDECRTTLASLQKKTANVEGLEKKKFDFSLKVADLSQRLATAEQVIQQKESEENMRIDELREEFYTLRAEMLATHLQMKHLHNQKDDLEQRLKDTTNELNSACVMSQELTRDREGLQSELETAKDEITVLKQSKSTLLTEFNAISTTLGETQRQLTASRQANEHLSKELETAKVKLAKLHDLLRDIDMAKKASILYKLRGWAQEFMCKITGWFRSRGVTISDEEEGLTLAPVDGSHTHGG</sequence>
<evidence type="ECO:0000256" key="1">
    <source>
        <dbReference type="SAM" id="Coils"/>
    </source>
</evidence>
<keyword evidence="1" id="KW-0175">Coiled coil</keyword>
<dbReference type="Gene3D" id="1.10.287.1490">
    <property type="match status" value="1"/>
</dbReference>